<evidence type="ECO:0000313" key="1">
    <source>
        <dbReference type="EMBL" id="KAI4353477.1"/>
    </source>
</evidence>
<accession>A0ACB9Q0C1</accession>
<protein>
    <submittedName>
        <fullName evidence="1">Uncharacterized protein</fullName>
    </submittedName>
</protein>
<sequence>MKCSYQRRVDSAEKKSPGGRAQSELFKAILNFPNLSVHNILDKWVEEGKELERPEISLTLFNLRKHQMYGRALQVNESNSYLLPISGFAVVVHSICESNPRIEERLATIEAWGRLKKMEEAEAAFERMLNKLKKPPYTAQQSSKP</sequence>
<evidence type="ECO:0000313" key="2">
    <source>
        <dbReference type="Proteomes" id="UP000828941"/>
    </source>
</evidence>
<proteinExistence type="predicted"/>
<comment type="caution">
    <text evidence="1">The sequence shown here is derived from an EMBL/GenBank/DDBJ whole genome shotgun (WGS) entry which is preliminary data.</text>
</comment>
<reference evidence="1 2" key="1">
    <citation type="journal article" date="2022" name="DNA Res.">
        <title>Chromosomal-level genome assembly of the orchid tree Bauhinia variegata (Leguminosae; Cercidoideae) supports the allotetraploid origin hypothesis of Bauhinia.</title>
        <authorList>
            <person name="Zhong Y."/>
            <person name="Chen Y."/>
            <person name="Zheng D."/>
            <person name="Pang J."/>
            <person name="Liu Y."/>
            <person name="Luo S."/>
            <person name="Meng S."/>
            <person name="Qian L."/>
            <person name="Wei D."/>
            <person name="Dai S."/>
            <person name="Zhou R."/>
        </authorList>
    </citation>
    <scope>NUCLEOTIDE SEQUENCE [LARGE SCALE GENOMIC DNA]</scope>
    <source>
        <strain evidence="1">BV-YZ2020</strain>
    </source>
</reference>
<dbReference type="EMBL" id="CM039427">
    <property type="protein sequence ID" value="KAI4353477.1"/>
    <property type="molecule type" value="Genomic_DNA"/>
</dbReference>
<keyword evidence="2" id="KW-1185">Reference proteome</keyword>
<organism evidence="1 2">
    <name type="scientific">Bauhinia variegata</name>
    <name type="common">Purple orchid tree</name>
    <name type="synonym">Phanera variegata</name>
    <dbReference type="NCBI Taxonomy" id="167791"/>
    <lineage>
        <taxon>Eukaryota</taxon>
        <taxon>Viridiplantae</taxon>
        <taxon>Streptophyta</taxon>
        <taxon>Embryophyta</taxon>
        <taxon>Tracheophyta</taxon>
        <taxon>Spermatophyta</taxon>
        <taxon>Magnoliopsida</taxon>
        <taxon>eudicotyledons</taxon>
        <taxon>Gunneridae</taxon>
        <taxon>Pentapetalae</taxon>
        <taxon>rosids</taxon>
        <taxon>fabids</taxon>
        <taxon>Fabales</taxon>
        <taxon>Fabaceae</taxon>
        <taxon>Cercidoideae</taxon>
        <taxon>Cercideae</taxon>
        <taxon>Bauhiniinae</taxon>
        <taxon>Bauhinia</taxon>
    </lineage>
</organism>
<dbReference type="Proteomes" id="UP000828941">
    <property type="component" value="Chromosome 2"/>
</dbReference>
<gene>
    <name evidence="1" type="ORF">L6164_002424</name>
</gene>
<name>A0ACB9Q0C1_BAUVA</name>